<accession>A0ABR2SIU4</accession>
<proteinExistence type="predicted"/>
<dbReference type="EMBL" id="JBBPBN010000014">
    <property type="protein sequence ID" value="KAK9025167.1"/>
    <property type="molecule type" value="Genomic_DNA"/>
</dbReference>
<reference evidence="1 2" key="1">
    <citation type="journal article" date="2024" name="G3 (Bethesda)">
        <title>Genome assembly of Hibiscus sabdariffa L. provides insights into metabolisms of medicinal natural products.</title>
        <authorList>
            <person name="Kim T."/>
        </authorList>
    </citation>
    <scope>NUCLEOTIDE SEQUENCE [LARGE SCALE GENOMIC DNA]</scope>
    <source>
        <strain evidence="1">TK-2024</strain>
        <tissue evidence="1">Old leaves</tissue>
    </source>
</reference>
<name>A0ABR2SIU4_9ROSI</name>
<protein>
    <submittedName>
        <fullName evidence="1">Uncharacterized protein</fullName>
    </submittedName>
</protein>
<dbReference type="InterPro" id="IPR032675">
    <property type="entry name" value="LRR_dom_sf"/>
</dbReference>
<sequence length="101" mass="11174">MHYEGSGDGYTINGRVKIPQVHLPSLVVDKQLNGSIPKSFSDLPSRQTLSLQNNFLIGPVPTNIWQNVSFNASSSLMLNKSFSRIEGNLNPHVNVILRNLT</sequence>
<dbReference type="Gene3D" id="3.80.10.10">
    <property type="entry name" value="Ribonuclease Inhibitor"/>
    <property type="match status" value="1"/>
</dbReference>
<organism evidence="1 2">
    <name type="scientific">Hibiscus sabdariffa</name>
    <name type="common">roselle</name>
    <dbReference type="NCBI Taxonomy" id="183260"/>
    <lineage>
        <taxon>Eukaryota</taxon>
        <taxon>Viridiplantae</taxon>
        <taxon>Streptophyta</taxon>
        <taxon>Embryophyta</taxon>
        <taxon>Tracheophyta</taxon>
        <taxon>Spermatophyta</taxon>
        <taxon>Magnoliopsida</taxon>
        <taxon>eudicotyledons</taxon>
        <taxon>Gunneridae</taxon>
        <taxon>Pentapetalae</taxon>
        <taxon>rosids</taxon>
        <taxon>malvids</taxon>
        <taxon>Malvales</taxon>
        <taxon>Malvaceae</taxon>
        <taxon>Malvoideae</taxon>
        <taxon>Hibiscus</taxon>
    </lineage>
</organism>
<keyword evidence="2" id="KW-1185">Reference proteome</keyword>
<comment type="caution">
    <text evidence="1">The sequence shown here is derived from an EMBL/GenBank/DDBJ whole genome shotgun (WGS) entry which is preliminary data.</text>
</comment>
<dbReference type="Proteomes" id="UP001396334">
    <property type="component" value="Unassembled WGS sequence"/>
</dbReference>
<evidence type="ECO:0000313" key="1">
    <source>
        <dbReference type="EMBL" id="KAK9025167.1"/>
    </source>
</evidence>
<dbReference type="SUPFAM" id="SSF52058">
    <property type="entry name" value="L domain-like"/>
    <property type="match status" value="1"/>
</dbReference>
<evidence type="ECO:0000313" key="2">
    <source>
        <dbReference type="Proteomes" id="UP001396334"/>
    </source>
</evidence>
<gene>
    <name evidence="1" type="ORF">V6N11_065063</name>
</gene>